<comment type="subcellular location">
    <subcellularLocation>
        <location evidence="1 4">Bacterial flagellum basal body</location>
    </subcellularLocation>
</comment>
<dbReference type="RefSeq" id="WP_011643873.1">
    <property type="nucleotide sequence ID" value="NC_008347.1"/>
</dbReference>
<dbReference type="Proteomes" id="UP000001964">
    <property type="component" value="Chromosome"/>
</dbReference>
<dbReference type="KEGG" id="mmr:Mmar10_1936"/>
<dbReference type="GO" id="GO:0005198">
    <property type="term" value="F:structural molecule activity"/>
    <property type="evidence" value="ECO:0007669"/>
    <property type="project" value="UniProtKB-UniRule"/>
</dbReference>
<dbReference type="STRING" id="394221.Mmar10_1936"/>
<evidence type="ECO:0000313" key="7">
    <source>
        <dbReference type="Proteomes" id="UP000001964"/>
    </source>
</evidence>
<dbReference type="InterPro" id="IPR001624">
    <property type="entry name" value="FliE"/>
</dbReference>
<dbReference type="PRINTS" id="PR01006">
    <property type="entry name" value="FLGHOOKFLIE"/>
</dbReference>
<keyword evidence="7" id="KW-1185">Reference proteome</keyword>
<dbReference type="NCBIfam" id="TIGR00205">
    <property type="entry name" value="fliE"/>
    <property type="match status" value="1"/>
</dbReference>
<dbReference type="HOGENOM" id="CLU_147249_2_2_5"/>
<dbReference type="GO" id="GO:0071973">
    <property type="term" value="P:bacterial-type flagellum-dependent cell motility"/>
    <property type="evidence" value="ECO:0007669"/>
    <property type="project" value="InterPro"/>
</dbReference>
<dbReference type="Pfam" id="PF02049">
    <property type="entry name" value="FliE"/>
    <property type="match status" value="1"/>
</dbReference>
<protein>
    <recommendedName>
        <fullName evidence="4 5">Flagellar hook-basal body complex protein FliE</fullName>
    </recommendedName>
</protein>
<name>Q0ANA9_MARMM</name>
<dbReference type="GO" id="GO:0003774">
    <property type="term" value="F:cytoskeletal motor activity"/>
    <property type="evidence" value="ECO:0007669"/>
    <property type="project" value="InterPro"/>
</dbReference>
<evidence type="ECO:0000256" key="5">
    <source>
        <dbReference type="NCBIfam" id="TIGR00205"/>
    </source>
</evidence>
<dbReference type="PANTHER" id="PTHR34653">
    <property type="match status" value="1"/>
</dbReference>
<dbReference type="PANTHER" id="PTHR34653:SF1">
    <property type="entry name" value="FLAGELLAR HOOK-BASAL BODY COMPLEX PROTEIN FLIE"/>
    <property type="match status" value="1"/>
</dbReference>
<keyword evidence="3 4" id="KW-0975">Bacterial flagellum</keyword>
<evidence type="ECO:0000256" key="3">
    <source>
        <dbReference type="ARBA" id="ARBA00023143"/>
    </source>
</evidence>
<dbReference type="EMBL" id="CP000449">
    <property type="protein sequence ID" value="ABI66228.1"/>
    <property type="molecule type" value="Genomic_DNA"/>
</dbReference>
<keyword evidence="6" id="KW-0282">Flagellum</keyword>
<dbReference type="HAMAP" id="MF_00724">
    <property type="entry name" value="FliE"/>
    <property type="match status" value="1"/>
</dbReference>
<comment type="similarity">
    <text evidence="2 4">Belongs to the FliE family.</text>
</comment>
<organism evidence="6 7">
    <name type="scientific">Maricaulis maris (strain MCS10)</name>
    <name type="common">Caulobacter maris</name>
    <dbReference type="NCBI Taxonomy" id="394221"/>
    <lineage>
        <taxon>Bacteria</taxon>
        <taxon>Pseudomonadati</taxon>
        <taxon>Pseudomonadota</taxon>
        <taxon>Alphaproteobacteria</taxon>
        <taxon>Maricaulales</taxon>
        <taxon>Maricaulaceae</taxon>
        <taxon>Maricaulis</taxon>
    </lineage>
</organism>
<keyword evidence="6" id="KW-0966">Cell projection</keyword>
<evidence type="ECO:0000256" key="1">
    <source>
        <dbReference type="ARBA" id="ARBA00004117"/>
    </source>
</evidence>
<evidence type="ECO:0000256" key="2">
    <source>
        <dbReference type="ARBA" id="ARBA00009272"/>
    </source>
</evidence>
<dbReference type="AlphaFoldDB" id="Q0ANA9"/>
<accession>Q0ANA9</accession>
<evidence type="ECO:0000256" key="4">
    <source>
        <dbReference type="HAMAP-Rule" id="MF_00724"/>
    </source>
</evidence>
<sequence>MAADLSAVQAYQAAIRSAQQSSLGSSQDSAAASGGLDFGSLLGNAIADTSQTLAHSERMTAAGAAGEAELIDVVTAVSAAEISLETVVAVRDEVVKAYQEILRMPI</sequence>
<keyword evidence="6" id="KW-0969">Cilium</keyword>
<dbReference type="GO" id="GO:0009425">
    <property type="term" value="C:bacterial-type flagellum basal body"/>
    <property type="evidence" value="ECO:0007669"/>
    <property type="project" value="UniProtKB-SubCell"/>
</dbReference>
<proteinExistence type="inferred from homology"/>
<dbReference type="OrthoDB" id="8481852at2"/>
<dbReference type="eggNOG" id="COG1677">
    <property type="taxonomic scope" value="Bacteria"/>
</dbReference>
<evidence type="ECO:0000313" key="6">
    <source>
        <dbReference type="EMBL" id="ABI66228.1"/>
    </source>
</evidence>
<gene>
    <name evidence="4" type="primary">fliE</name>
    <name evidence="6" type="ordered locus">Mmar10_1936</name>
</gene>
<reference evidence="6 7" key="1">
    <citation type="submission" date="2006-08" db="EMBL/GenBank/DDBJ databases">
        <title>Complete sequence of Maricaulis maris MCS10.</title>
        <authorList>
            <consortium name="US DOE Joint Genome Institute"/>
            <person name="Copeland A."/>
            <person name="Lucas S."/>
            <person name="Lapidus A."/>
            <person name="Barry K."/>
            <person name="Detter J.C."/>
            <person name="Glavina del Rio T."/>
            <person name="Hammon N."/>
            <person name="Israni S."/>
            <person name="Dalin E."/>
            <person name="Tice H."/>
            <person name="Pitluck S."/>
            <person name="Saunders E."/>
            <person name="Brettin T."/>
            <person name="Bruce D."/>
            <person name="Han C."/>
            <person name="Tapia R."/>
            <person name="Gilna P."/>
            <person name="Schmutz J."/>
            <person name="Larimer F."/>
            <person name="Land M."/>
            <person name="Hauser L."/>
            <person name="Kyrpides N."/>
            <person name="Mikhailova N."/>
            <person name="Viollier P."/>
            <person name="Stephens C."/>
            <person name="Richardson P."/>
        </authorList>
    </citation>
    <scope>NUCLEOTIDE SEQUENCE [LARGE SCALE GENOMIC DNA]</scope>
    <source>
        <strain evidence="6 7">MCS10</strain>
    </source>
</reference>